<organism evidence="2 3">
    <name type="scientific">Mycobacterium helveticum</name>
    <dbReference type="NCBI Taxonomy" id="2592811"/>
    <lineage>
        <taxon>Bacteria</taxon>
        <taxon>Bacillati</taxon>
        <taxon>Actinomycetota</taxon>
        <taxon>Actinomycetes</taxon>
        <taxon>Mycobacteriales</taxon>
        <taxon>Mycobacteriaceae</taxon>
        <taxon>Mycobacterium</taxon>
    </lineage>
</organism>
<name>A0A557WME9_9MYCO</name>
<dbReference type="Pfam" id="PF13701">
    <property type="entry name" value="DDE_Tnp_1_4"/>
    <property type="match status" value="1"/>
</dbReference>
<sequence length="183" mass="20043">MAKLNARAGWSVAYSVGFDLDERARVAIGQMPADGWQAALDAAGLARDDAQVAELTGLLREGPDGDRLAGWPADMRILVRREPIEEGRQLSLFEQLNGYRYQLIATNTAGGQPQRLEARHRVHARVEGFIRCGKDTGLARWPSHSFAINTAWVTAVAVAIDLLCWMRLLLLDGPLAKAEPATL</sequence>
<protein>
    <submittedName>
        <fullName evidence="2">IS1380 family transposase</fullName>
    </submittedName>
</protein>
<dbReference type="EMBL" id="VMQU01000354">
    <property type="protein sequence ID" value="TVS74445.1"/>
    <property type="molecule type" value="Genomic_DNA"/>
</dbReference>
<evidence type="ECO:0000313" key="3">
    <source>
        <dbReference type="Proteomes" id="UP000320513"/>
    </source>
</evidence>
<gene>
    <name evidence="2" type="ORF">FPZ47_27900</name>
</gene>
<accession>A0A557WME9</accession>
<evidence type="ECO:0000259" key="1">
    <source>
        <dbReference type="Pfam" id="PF13701"/>
    </source>
</evidence>
<dbReference type="AlphaFoldDB" id="A0A557WME9"/>
<reference evidence="2 3" key="1">
    <citation type="submission" date="2019-07" db="EMBL/GenBank/DDBJ databases">
        <title>New Mycobacterium species.</title>
        <authorList>
            <person name="Tortoli E."/>
            <person name="Ghielmetti G."/>
            <person name="Friedel U."/>
            <person name="Trovato A."/>
        </authorList>
    </citation>
    <scope>NUCLEOTIDE SEQUENCE [LARGE SCALE GENOMIC DNA]</scope>
    <source>
        <strain evidence="2 3">16-83</strain>
    </source>
</reference>
<dbReference type="Proteomes" id="UP000320513">
    <property type="component" value="Unassembled WGS sequence"/>
</dbReference>
<feature type="domain" description="Transposase DDE" evidence="1">
    <location>
        <begin position="11"/>
        <end position="183"/>
    </location>
</feature>
<dbReference type="InterPro" id="IPR025668">
    <property type="entry name" value="Tnp_DDE_dom"/>
</dbReference>
<keyword evidence="3" id="KW-1185">Reference proteome</keyword>
<comment type="caution">
    <text evidence="2">The sequence shown here is derived from an EMBL/GenBank/DDBJ whole genome shotgun (WGS) entry which is preliminary data.</text>
</comment>
<feature type="non-terminal residue" evidence="2">
    <location>
        <position position="183"/>
    </location>
</feature>
<evidence type="ECO:0000313" key="2">
    <source>
        <dbReference type="EMBL" id="TVS74445.1"/>
    </source>
</evidence>
<proteinExistence type="predicted"/>